<dbReference type="InterPro" id="IPR004879">
    <property type="entry name" value="Ssp411-like_TRX"/>
</dbReference>
<dbReference type="GO" id="GO:0005975">
    <property type="term" value="P:carbohydrate metabolic process"/>
    <property type="evidence" value="ECO:0007669"/>
    <property type="project" value="InterPro"/>
</dbReference>
<feature type="domain" description="Spermatogenesis-associated protein 20-like TRX" evidence="1">
    <location>
        <begin position="15"/>
        <end position="175"/>
    </location>
</feature>
<dbReference type="Proteomes" id="UP000182264">
    <property type="component" value="Chromosome"/>
</dbReference>
<dbReference type="InterPro" id="IPR008928">
    <property type="entry name" value="6-hairpin_glycosidase_sf"/>
</dbReference>
<gene>
    <name evidence="2" type="ORF">A7E75_12415</name>
</gene>
<dbReference type="PANTHER" id="PTHR42899">
    <property type="entry name" value="SPERMATOGENESIS-ASSOCIATED PROTEIN 20"/>
    <property type="match status" value="1"/>
</dbReference>
<dbReference type="PIRSF" id="PIRSF006402">
    <property type="entry name" value="UCP006402_thioredoxin"/>
    <property type="match status" value="1"/>
</dbReference>
<dbReference type="PANTHER" id="PTHR42899:SF1">
    <property type="entry name" value="SPERMATOGENESIS-ASSOCIATED PROTEIN 20"/>
    <property type="match status" value="1"/>
</dbReference>
<sequence length="695" mass="77241">MDTSQLPPDGGDRYNRLIFESSPYLLQHATNPVDWHPWGPEAFDLARQKNKPLLVSIGYSTCHWCHVMEQESFEDAEVAEVLNKLFVPVKVDREERPDIDNLYMTACQMITGGGGWPLNVFLSPDKVPFYAATYMPRNARGGMPGIISILTKIGSMWQSDPDKLLQTGKALGEALTRLETRPAETGGPLDEAPLQQAFDHFRETFDEERGGFGKAPKFPMPHNLSLLCHIGARFELEDATAMVVNTLQRIRLGGIYDHIGFGLHRYSVDAYWRVPHFEKMLYDQALLTLAALDAFQSTADPFFATLADQTMTYVLRDLALPEGGFCSGEDADSEGAEGTYYLWTTAQVEEVLGHEQATIFCNCYEISEEGNFEGSNIPRLEMDLKAWAQWFGVSVEELAPVLEDGRRKLLEGRGQRVRPHRDDKLLTSWNGLTIAAMARTTALLGHPEYLRAAGKAADFILENMRDTQGRLLRRWRRGQAGIPAFLEDYAALILGLIELYQAGFQTRYLAEALGLAGDMRQLFGSAEGLFHDTGSDAEQVLVRKRTLHDGAMPSGNAMAAMAFLRLGAMTGDAALEEQAEQLLQASSRAWKETPTGCSQLLMALDVALSEREILVIAAPADDPDGLAMLKEARRGFRPRLMILWQRPDDAALSETTPMARDKVMLDGKATAYLCRGRTCLPPANTPEQLARLLDS</sequence>
<dbReference type="CDD" id="cd02955">
    <property type="entry name" value="SSP411"/>
    <property type="match status" value="1"/>
</dbReference>
<dbReference type="Gene3D" id="1.50.10.10">
    <property type="match status" value="1"/>
</dbReference>
<evidence type="ECO:0000259" key="1">
    <source>
        <dbReference type="Pfam" id="PF03190"/>
    </source>
</evidence>
<dbReference type="Gene3D" id="3.40.30.10">
    <property type="entry name" value="Glutaredoxin"/>
    <property type="match status" value="1"/>
</dbReference>
<protein>
    <recommendedName>
        <fullName evidence="1">Spermatogenesis-associated protein 20-like TRX domain-containing protein</fullName>
    </recommendedName>
</protein>
<dbReference type="EMBL" id="CP015518">
    <property type="protein sequence ID" value="APG26346.1"/>
    <property type="molecule type" value="Genomic_DNA"/>
</dbReference>
<name>A0A1L3GK87_SYNAC</name>
<dbReference type="AlphaFoldDB" id="A0A1L3GK87"/>
<dbReference type="SUPFAM" id="SSF52833">
    <property type="entry name" value="Thioredoxin-like"/>
    <property type="match status" value="1"/>
</dbReference>
<dbReference type="InterPro" id="IPR024705">
    <property type="entry name" value="Ssp411"/>
</dbReference>
<dbReference type="STRING" id="29542.A6070_06430"/>
<organism evidence="2 3">
    <name type="scientific">Syntrophotalea acetylenica</name>
    <name type="common">Pelobacter acetylenicus</name>
    <dbReference type="NCBI Taxonomy" id="29542"/>
    <lineage>
        <taxon>Bacteria</taxon>
        <taxon>Pseudomonadati</taxon>
        <taxon>Thermodesulfobacteriota</taxon>
        <taxon>Desulfuromonadia</taxon>
        <taxon>Desulfuromonadales</taxon>
        <taxon>Syntrophotaleaceae</taxon>
        <taxon>Syntrophotalea</taxon>
    </lineage>
</organism>
<dbReference type="KEGG" id="pace:A6070_06430"/>
<proteinExistence type="predicted"/>
<dbReference type="SUPFAM" id="SSF48208">
    <property type="entry name" value="Six-hairpin glycosidases"/>
    <property type="match status" value="1"/>
</dbReference>
<accession>A0A1L3GK87</accession>
<dbReference type="InterPro" id="IPR012341">
    <property type="entry name" value="6hp_glycosidase-like_sf"/>
</dbReference>
<dbReference type="InterPro" id="IPR036249">
    <property type="entry name" value="Thioredoxin-like_sf"/>
</dbReference>
<evidence type="ECO:0000313" key="3">
    <source>
        <dbReference type="Proteomes" id="UP000182264"/>
    </source>
</evidence>
<reference evidence="2 3" key="1">
    <citation type="journal article" date="2017" name="Genome Announc.">
        <title>Complete Genome Sequences of Two Acetylene-Fermenting Pelobacter acetylenicus Strains.</title>
        <authorList>
            <person name="Sutton J.M."/>
            <person name="Baesman S.M."/>
            <person name="Fierst J.L."/>
            <person name="Poret-Peterson A.T."/>
            <person name="Oremland R.S."/>
            <person name="Dunlap D.S."/>
            <person name="Akob D.M."/>
        </authorList>
    </citation>
    <scope>NUCLEOTIDE SEQUENCE [LARGE SCALE GENOMIC DNA]</scope>
    <source>
        <strain evidence="2 3">DSM 3247</strain>
    </source>
</reference>
<dbReference type="Pfam" id="PF03190">
    <property type="entry name" value="Thioredox_DsbH"/>
    <property type="match status" value="1"/>
</dbReference>
<keyword evidence="3" id="KW-1185">Reference proteome</keyword>
<evidence type="ECO:0000313" key="2">
    <source>
        <dbReference type="EMBL" id="APG26346.1"/>
    </source>
</evidence>